<evidence type="ECO:0000256" key="7">
    <source>
        <dbReference type="ARBA" id="ARBA00023237"/>
    </source>
</evidence>
<comment type="similarity">
    <text evidence="8">Belongs to the TonB-dependent receptor family.</text>
</comment>
<dbReference type="PANTHER" id="PTHR30069:SF29">
    <property type="entry name" value="HEMOGLOBIN AND HEMOGLOBIN-HAPTOGLOBIN-BINDING PROTEIN 1-RELATED"/>
    <property type="match status" value="1"/>
</dbReference>
<dbReference type="PANTHER" id="PTHR30069">
    <property type="entry name" value="TONB-DEPENDENT OUTER MEMBRANE RECEPTOR"/>
    <property type="match status" value="1"/>
</dbReference>
<sequence length="696" mass="78467">MLEILKYIKFLSTTILGFIHSSSALILLCIIFTATVICWDTVSFAESSDGTMLMFVGEEIDVVTVASRTPESPSTAPAVVRVIDRSEILKYGYATLAQLLSAEPGFYISSQGSGSLPYLRGIANGVLILYDGVPIPTSGNRSYYPLDYELSLNSVRQVEIIRGPGSVLWGPDAFAGIVNIVPMKAADLDNENGGELEFAAGSENTLKGFAAKGFKKDNWDAFISLYAAQNRFNSDSFFDLIYSEEDDRWNIADATIDDSRYYEMTFNLNYRDSFSFSGRFSDFKRPYTLNTFYETGSIDWPSEKKAPVNFFKINWSKTSGRSHWNLTGYYEDVSYSHINAESLVEEKADIFYGELLWDRRLFEKGLMTTGISFRENRVDGALLSGGFIPELLLDTGGFKQPSPIQKDYRNTLKSIFAQYRHPFAWGEFWSGFRLDDNSMYDDYATSYTMGLNVPVNNLWRIKTVFGTGYRTPYSLQLKEETPLTRDHIATLNIEAERSSGRGDSFSATLFCTRVSDNVQTDPYGWGVSEPSDHDYAGVELNYRKKINEKIEGYVSISRVFFSGDDYSFKVLRQSWLRPDGTTVDDYDEWTESYDPGADAVVSSGVVWSPYSFFNFSLNASWASAVPYSYGENTITGEYKNPLMVNSEMKFPELFKNNLILTVGCRNMLDGDFQYPGIYGPVDGEPLVIYGVVKYSF</sequence>
<feature type="domain" description="TonB-dependent receptor plug" evidence="10">
    <location>
        <begin position="74"/>
        <end position="177"/>
    </location>
</feature>
<dbReference type="GO" id="GO:0009279">
    <property type="term" value="C:cell outer membrane"/>
    <property type="evidence" value="ECO:0007669"/>
    <property type="project" value="UniProtKB-SubCell"/>
</dbReference>
<dbReference type="EMBL" id="FWEV01000136">
    <property type="protein sequence ID" value="SLM30366.1"/>
    <property type="molecule type" value="Genomic_DNA"/>
</dbReference>
<keyword evidence="5" id="KW-0732">Signal</keyword>
<evidence type="ECO:0000259" key="10">
    <source>
        <dbReference type="Pfam" id="PF07715"/>
    </source>
</evidence>
<dbReference type="SUPFAM" id="SSF56935">
    <property type="entry name" value="Porins"/>
    <property type="match status" value="1"/>
</dbReference>
<evidence type="ECO:0000256" key="5">
    <source>
        <dbReference type="ARBA" id="ARBA00022729"/>
    </source>
</evidence>
<dbReference type="Gene3D" id="2.40.170.20">
    <property type="entry name" value="TonB-dependent receptor, beta-barrel domain"/>
    <property type="match status" value="1"/>
</dbReference>
<dbReference type="GO" id="GO:0044718">
    <property type="term" value="P:siderophore transmembrane transport"/>
    <property type="evidence" value="ECO:0007669"/>
    <property type="project" value="TreeGrafter"/>
</dbReference>
<reference evidence="11 12" key="1">
    <citation type="submission" date="2017-03" db="EMBL/GenBank/DDBJ databases">
        <authorList>
            <person name="Afonso C.L."/>
            <person name="Miller P.J."/>
            <person name="Scott M.A."/>
            <person name="Spackman E."/>
            <person name="Goraichik I."/>
            <person name="Dimitrov K.M."/>
            <person name="Suarez D.L."/>
            <person name="Swayne D.E."/>
        </authorList>
    </citation>
    <scope>NUCLEOTIDE SEQUENCE [LARGE SCALE GENOMIC DNA]</scope>
    <source>
        <strain evidence="11">PRJEB14757</strain>
    </source>
</reference>
<organism evidence="11 12">
    <name type="scientific">Desulfamplus magnetovallimortis</name>
    <dbReference type="NCBI Taxonomy" id="1246637"/>
    <lineage>
        <taxon>Bacteria</taxon>
        <taxon>Pseudomonadati</taxon>
        <taxon>Thermodesulfobacteriota</taxon>
        <taxon>Desulfobacteria</taxon>
        <taxon>Desulfobacterales</taxon>
        <taxon>Desulfobacteraceae</taxon>
        <taxon>Desulfamplus</taxon>
    </lineage>
</organism>
<dbReference type="OrthoDB" id="9800913at2"/>
<evidence type="ECO:0000256" key="1">
    <source>
        <dbReference type="ARBA" id="ARBA00004571"/>
    </source>
</evidence>
<dbReference type="STRING" id="1246637.MTBBW1_2200020"/>
<evidence type="ECO:0000313" key="11">
    <source>
        <dbReference type="EMBL" id="SLM30366.1"/>
    </source>
</evidence>
<name>A0A1W1HD47_9BACT</name>
<evidence type="ECO:0000256" key="6">
    <source>
        <dbReference type="ARBA" id="ARBA00023136"/>
    </source>
</evidence>
<proteinExistence type="inferred from homology"/>
<evidence type="ECO:0000256" key="4">
    <source>
        <dbReference type="ARBA" id="ARBA00022692"/>
    </source>
</evidence>
<keyword evidence="3 8" id="KW-1134">Transmembrane beta strand</keyword>
<dbReference type="Proteomes" id="UP000191931">
    <property type="component" value="Unassembled WGS sequence"/>
</dbReference>
<dbReference type="Pfam" id="PF07715">
    <property type="entry name" value="Plug"/>
    <property type="match status" value="1"/>
</dbReference>
<keyword evidence="7 8" id="KW-0998">Cell outer membrane</keyword>
<keyword evidence="4 8" id="KW-0812">Transmembrane</keyword>
<evidence type="ECO:0000256" key="3">
    <source>
        <dbReference type="ARBA" id="ARBA00022452"/>
    </source>
</evidence>
<evidence type="ECO:0000256" key="2">
    <source>
        <dbReference type="ARBA" id="ARBA00022448"/>
    </source>
</evidence>
<dbReference type="InterPro" id="IPR039426">
    <property type="entry name" value="TonB-dep_rcpt-like"/>
</dbReference>
<feature type="transmembrane region" description="Helical" evidence="9">
    <location>
        <begin position="12"/>
        <end position="37"/>
    </location>
</feature>
<dbReference type="AlphaFoldDB" id="A0A1W1HD47"/>
<accession>A0A1W1HD47</accession>
<keyword evidence="9" id="KW-1133">Transmembrane helix</keyword>
<evidence type="ECO:0000256" key="9">
    <source>
        <dbReference type="SAM" id="Phobius"/>
    </source>
</evidence>
<comment type="subcellular location">
    <subcellularLocation>
        <location evidence="1 8">Cell outer membrane</location>
        <topology evidence="1 8">Multi-pass membrane protein</topology>
    </subcellularLocation>
</comment>
<dbReference type="InterPro" id="IPR036942">
    <property type="entry name" value="Beta-barrel_TonB_sf"/>
</dbReference>
<dbReference type="InterPro" id="IPR012910">
    <property type="entry name" value="Plug_dom"/>
</dbReference>
<keyword evidence="6 8" id="KW-0472">Membrane</keyword>
<gene>
    <name evidence="11" type="ORF">MTBBW1_2200020</name>
</gene>
<keyword evidence="12" id="KW-1185">Reference proteome</keyword>
<dbReference type="GO" id="GO:0015344">
    <property type="term" value="F:siderophore uptake transmembrane transporter activity"/>
    <property type="evidence" value="ECO:0007669"/>
    <property type="project" value="TreeGrafter"/>
</dbReference>
<evidence type="ECO:0000256" key="8">
    <source>
        <dbReference type="PROSITE-ProRule" id="PRU01360"/>
    </source>
</evidence>
<keyword evidence="2 8" id="KW-0813">Transport</keyword>
<dbReference type="InterPro" id="IPR037066">
    <property type="entry name" value="Plug_dom_sf"/>
</dbReference>
<protein>
    <submittedName>
        <fullName evidence="11">Putative BtuB2</fullName>
    </submittedName>
</protein>
<dbReference type="Gene3D" id="2.170.130.10">
    <property type="entry name" value="TonB-dependent receptor, plug domain"/>
    <property type="match status" value="1"/>
</dbReference>
<dbReference type="PROSITE" id="PS52016">
    <property type="entry name" value="TONB_DEPENDENT_REC_3"/>
    <property type="match status" value="1"/>
</dbReference>
<evidence type="ECO:0000313" key="12">
    <source>
        <dbReference type="Proteomes" id="UP000191931"/>
    </source>
</evidence>